<protein>
    <recommendedName>
        <fullName evidence="9">Flagellar M-ring protein</fullName>
    </recommendedName>
</protein>
<feature type="transmembrane region" description="Helical" evidence="11">
    <location>
        <begin position="428"/>
        <end position="449"/>
    </location>
</feature>
<evidence type="ECO:0000256" key="8">
    <source>
        <dbReference type="ARBA" id="ARBA00023143"/>
    </source>
</evidence>
<evidence type="ECO:0000256" key="3">
    <source>
        <dbReference type="ARBA" id="ARBA00007971"/>
    </source>
</evidence>
<keyword evidence="5 11" id="KW-0812">Transmembrane</keyword>
<keyword evidence="15" id="KW-1185">Reference proteome</keyword>
<keyword evidence="14" id="KW-0966">Cell projection</keyword>
<dbReference type="InterPro" id="IPR006182">
    <property type="entry name" value="FliF_N_dom"/>
</dbReference>
<dbReference type="Pfam" id="PF01514">
    <property type="entry name" value="YscJ_FliF"/>
    <property type="match status" value="1"/>
</dbReference>
<feature type="domain" description="Flagellar M-ring C-terminal" evidence="13">
    <location>
        <begin position="245"/>
        <end position="404"/>
    </location>
</feature>
<keyword evidence="14" id="KW-0282">Flagellum</keyword>
<evidence type="ECO:0000313" key="14">
    <source>
        <dbReference type="EMBL" id="CAI9119831.1"/>
    </source>
</evidence>
<name>A0AA35ULV8_9PROT</name>
<dbReference type="AlphaFoldDB" id="A0AA35ULV8"/>
<feature type="domain" description="Flagellar M-ring N-terminal" evidence="12">
    <location>
        <begin position="40"/>
        <end position="212"/>
    </location>
</feature>
<comment type="function">
    <text evidence="9">The M ring may be actively involved in energy transduction.</text>
</comment>
<keyword evidence="7 11" id="KW-0472">Membrane</keyword>
<dbReference type="InterPro" id="IPR045851">
    <property type="entry name" value="AMP-bd_C_sf"/>
</dbReference>
<evidence type="ECO:0000256" key="6">
    <source>
        <dbReference type="ARBA" id="ARBA00022989"/>
    </source>
</evidence>
<evidence type="ECO:0000256" key="4">
    <source>
        <dbReference type="ARBA" id="ARBA00022475"/>
    </source>
</evidence>
<evidence type="ECO:0000256" key="11">
    <source>
        <dbReference type="SAM" id="Phobius"/>
    </source>
</evidence>
<dbReference type="GO" id="GO:0005886">
    <property type="term" value="C:plasma membrane"/>
    <property type="evidence" value="ECO:0007669"/>
    <property type="project" value="UniProtKB-SubCell"/>
</dbReference>
<dbReference type="EMBL" id="CATKSH010000003">
    <property type="protein sequence ID" value="CAI9119831.1"/>
    <property type="molecule type" value="Genomic_DNA"/>
</dbReference>
<keyword evidence="6 11" id="KW-1133">Transmembrane helix</keyword>
<evidence type="ECO:0000259" key="12">
    <source>
        <dbReference type="Pfam" id="PF01514"/>
    </source>
</evidence>
<evidence type="ECO:0000256" key="10">
    <source>
        <dbReference type="SAM" id="MobiDB-lite"/>
    </source>
</evidence>
<feature type="compositionally biased region" description="Polar residues" evidence="10">
    <location>
        <begin position="280"/>
        <end position="294"/>
    </location>
</feature>
<gene>
    <name evidence="14" type="primary">fliF</name>
    <name evidence="14" type="ORF">LMG32879_000657</name>
</gene>
<keyword evidence="4" id="KW-1003">Cell membrane</keyword>
<dbReference type="GO" id="GO:0009431">
    <property type="term" value="C:bacterial-type flagellum basal body, MS ring"/>
    <property type="evidence" value="ECO:0007669"/>
    <property type="project" value="InterPro"/>
</dbReference>
<comment type="subcellular location">
    <subcellularLocation>
        <location evidence="1 9">Bacterial flagellum basal body</location>
    </subcellularLocation>
    <subcellularLocation>
        <location evidence="2">Cell membrane</location>
        <topology evidence="2">Multi-pass membrane protein</topology>
    </subcellularLocation>
</comment>
<organism evidence="14 15">
    <name type="scientific">Brytella acorum</name>
    <dbReference type="NCBI Taxonomy" id="2959299"/>
    <lineage>
        <taxon>Bacteria</taxon>
        <taxon>Pseudomonadati</taxon>
        <taxon>Pseudomonadota</taxon>
        <taxon>Alphaproteobacteria</taxon>
        <taxon>Acetobacterales</taxon>
        <taxon>Acetobacteraceae</taxon>
        <taxon>Brytella</taxon>
    </lineage>
</organism>
<dbReference type="Proteomes" id="UP001176960">
    <property type="component" value="Unassembled WGS sequence"/>
</dbReference>
<dbReference type="InterPro" id="IPR000067">
    <property type="entry name" value="FlgMring_FliF"/>
</dbReference>
<dbReference type="InterPro" id="IPR043427">
    <property type="entry name" value="YscJ/FliF"/>
</dbReference>
<comment type="similarity">
    <text evidence="3 9">Belongs to the FliF family.</text>
</comment>
<feature type="region of interest" description="Disordered" evidence="10">
    <location>
        <begin position="269"/>
        <end position="327"/>
    </location>
</feature>
<feature type="compositionally biased region" description="Low complexity" evidence="10">
    <location>
        <begin position="309"/>
        <end position="323"/>
    </location>
</feature>
<sequence length="554" mass="59632">MNNIIANLRALGFPKLAALGGVALVMTALVGILISQNSKPSTLLYRDLEPRESAEIADQLKQAHIAYRVSDDAQNVYVASDKLADARLQLAKAGLPSSGNVGYEIFDKKSGLSTSDFEENIDRTRALEGELERSITLIHGIKSVRVHLVLPHRELFSAAEQDAQASVIISSTHMQKLDTESVSAILNLVSGAVPGLKAGAISVVDDRGHVLAANGREPGSLSDTDPEAMRREEELRLSRSVEGILAASLGFDHIRVETNVTMNTDHVKQTHESFDPDQQVLRSQQTRTKKNINNDQEKNVSVENNLPNAQAGQNHSGSQSSQQDETDNYEIGKTTQVLVQDVPKIARVTVAVVIDDVSVKNSAGKSVQVPRSSEELSRLVDLVKSTVGFDSRRGDIVTVQSMHFSDISESYNGRPQALISKILNSDHAYGILKTVSAFVALIMLAVFVVRPLLKEKNNSSLASDNANRGVLAVPVDNKLASATPMLTSSSGLMLESPENVSEGKSIDEGSLISMRGVDGQIRLSAIQAAAELVNSRPDESLAVLRSWLSPAEGG</sequence>
<evidence type="ECO:0000259" key="13">
    <source>
        <dbReference type="Pfam" id="PF08345"/>
    </source>
</evidence>
<dbReference type="GO" id="GO:0071973">
    <property type="term" value="P:bacterial-type flagellum-dependent cell motility"/>
    <property type="evidence" value="ECO:0007669"/>
    <property type="project" value="InterPro"/>
</dbReference>
<dbReference type="PANTHER" id="PTHR30046">
    <property type="entry name" value="FLAGELLAR M-RING PROTEIN"/>
    <property type="match status" value="1"/>
</dbReference>
<keyword evidence="8 9" id="KW-0975">Bacterial flagellum</keyword>
<evidence type="ECO:0000256" key="1">
    <source>
        <dbReference type="ARBA" id="ARBA00004117"/>
    </source>
</evidence>
<dbReference type="InterPro" id="IPR013556">
    <property type="entry name" value="Flag_M-ring_C"/>
</dbReference>
<dbReference type="RefSeq" id="WP_289840925.1">
    <property type="nucleotide sequence ID" value="NZ_CATKSH010000003.1"/>
</dbReference>
<dbReference type="GO" id="GO:0003774">
    <property type="term" value="F:cytoskeletal motor activity"/>
    <property type="evidence" value="ECO:0007669"/>
    <property type="project" value="InterPro"/>
</dbReference>
<comment type="caution">
    <text evidence="14">The sequence shown here is derived from an EMBL/GenBank/DDBJ whole genome shotgun (WGS) entry which is preliminary data.</text>
</comment>
<dbReference type="PRINTS" id="PR01009">
    <property type="entry name" value="FLGMRINGFLIF"/>
</dbReference>
<proteinExistence type="inferred from homology"/>
<dbReference type="Gene3D" id="3.30.300.30">
    <property type="match status" value="1"/>
</dbReference>
<evidence type="ECO:0000256" key="7">
    <source>
        <dbReference type="ARBA" id="ARBA00023136"/>
    </source>
</evidence>
<evidence type="ECO:0000313" key="15">
    <source>
        <dbReference type="Proteomes" id="UP001176960"/>
    </source>
</evidence>
<evidence type="ECO:0000256" key="2">
    <source>
        <dbReference type="ARBA" id="ARBA00004651"/>
    </source>
</evidence>
<reference evidence="14" key="1">
    <citation type="submission" date="2023-03" db="EMBL/GenBank/DDBJ databases">
        <authorList>
            <person name="Cleenwerck I."/>
        </authorList>
    </citation>
    <scope>NUCLEOTIDE SEQUENCE</scope>
    <source>
        <strain evidence="14">LMG 32879</strain>
    </source>
</reference>
<accession>A0AA35ULV8</accession>
<dbReference type="PIRSF" id="PIRSF004862">
    <property type="entry name" value="FliF"/>
    <property type="match status" value="1"/>
</dbReference>
<dbReference type="Pfam" id="PF08345">
    <property type="entry name" value="YscJ_FliF_C"/>
    <property type="match status" value="1"/>
</dbReference>
<evidence type="ECO:0000256" key="9">
    <source>
        <dbReference type="PIRNR" id="PIRNR004862"/>
    </source>
</evidence>
<keyword evidence="14" id="KW-0969">Cilium</keyword>
<dbReference type="NCBIfam" id="TIGR00206">
    <property type="entry name" value="fliF"/>
    <property type="match status" value="1"/>
</dbReference>
<feature type="transmembrane region" description="Helical" evidence="11">
    <location>
        <begin position="12"/>
        <end position="34"/>
    </location>
</feature>
<evidence type="ECO:0000256" key="5">
    <source>
        <dbReference type="ARBA" id="ARBA00022692"/>
    </source>
</evidence>
<dbReference type="PANTHER" id="PTHR30046:SF0">
    <property type="entry name" value="FLAGELLAR M-RING PROTEIN"/>
    <property type="match status" value="1"/>
</dbReference>